<name>A0A3E2NX79_9SPHI</name>
<evidence type="ECO:0000313" key="1">
    <source>
        <dbReference type="EMBL" id="RFZ85577.1"/>
    </source>
</evidence>
<protein>
    <submittedName>
        <fullName evidence="1">Uncharacterized protein</fullName>
    </submittedName>
</protein>
<reference evidence="1 2" key="1">
    <citation type="submission" date="2018-08" db="EMBL/GenBank/DDBJ databases">
        <title>Mucilaginibacter terrae sp. nov., isolated from manganese diggings.</title>
        <authorList>
            <person name="Huang Y."/>
            <person name="Zhou Z."/>
        </authorList>
    </citation>
    <scope>NUCLEOTIDE SEQUENCE [LARGE SCALE GENOMIC DNA]</scope>
    <source>
        <strain evidence="1 2">ZH6</strain>
    </source>
</reference>
<dbReference type="RefSeq" id="WP_117382474.1">
    <property type="nucleotide sequence ID" value="NZ_QWDE01000001.1"/>
</dbReference>
<accession>A0A3E2NX79</accession>
<dbReference type="EMBL" id="QWDE01000001">
    <property type="protein sequence ID" value="RFZ85577.1"/>
    <property type="molecule type" value="Genomic_DNA"/>
</dbReference>
<keyword evidence="2" id="KW-1185">Reference proteome</keyword>
<dbReference type="OrthoDB" id="9820057at2"/>
<dbReference type="Proteomes" id="UP000260823">
    <property type="component" value="Unassembled WGS sequence"/>
</dbReference>
<dbReference type="AlphaFoldDB" id="A0A3E2NX79"/>
<evidence type="ECO:0000313" key="2">
    <source>
        <dbReference type="Proteomes" id="UP000260823"/>
    </source>
</evidence>
<comment type="caution">
    <text evidence="1">The sequence shown here is derived from an EMBL/GenBank/DDBJ whole genome shotgun (WGS) entry which is preliminary data.</text>
</comment>
<proteinExistence type="predicted"/>
<sequence>MIHTDTPNGKDLVQFSKYPDAGIDMQKLIGTQHLFCRYSETREGFIVTPIANMTLQPDGRITGHSHPNEGYWQPYDYGTVPADKAFAFVGAGNKFIPSSVWQQSFCDIPVGYYCGDPESPHKLCLVPNEPTESNSEIIYVIASCLPFYEHTVPKLLEELLAEGIEPARIKVVVNGATTDEDKTINGVDHAFSKHNAWELTALYEAPLRWQFDYAMLIHDTNQVYPGFRRKVETFNQHLPWDIIPATPMARCLLGLYSHQFLMSCSGFLQQVDRMPKNDAIIVEVAGELIHRANAVLAMGDPEANGAARQPEWRESADFFNSGTLRVRRVFPTINLHKYTHTDISDAFNL</sequence>
<organism evidence="1 2">
    <name type="scientific">Mucilaginibacter terrenus</name>
    <dbReference type="NCBI Taxonomy" id="2482727"/>
    <lineage>
        <taxon>Bacteria</taxon>
        <taxon>Pseudomonadati</taxon>
        <taxon>Bacteroidota</taxon>
        <taxon>Sphingobacteriia</taxon>
        <taxon>Sphingobacteriales</taxon>
        <taxon>Sphingobacteriaceae</taxon>
        <taxon>Mucilaginibacter</taxon>
    </lineage>
</organism>
<gene>
    <name evidence="1" type="ORF">DYU05_08260</name>
</gene>